<name>A0A804PNZ3_MAIZE</name>
<reference evidence="2" key="2">
    <citation type="submission" date="2019-07" db="EMBL/GenBank/DDBJ databases">
        <authorList>
            <person name="Seetharam A."/>
            <person name="Woodhouse M."/>
            <person name="Cannon E."/>
        </authorList>
    </citation>
    <scope>NUCLEOTIDE SEQUENCE [LARGE SCALE GENOMIC DNA]</scope>
    <source>
        <strain evidence="2">cv. B73</strain>
    </source>
</reference>
<feature type="region of interest" description="Disordered" evidence="1">
    <location>
        <begin position="95"/>
        <end position="158"/>
    </location>
</feature>
<gene>
    <name evidence="2" type="primary">LOC103627636</name>
</gene>
<evidence type="ECO:0000313" key="3">
    <source>
        <dbReference type="Proteomes" id="UP000007305"/>
    </source>
</evidence>
<feature type="compositionally biased region" description="Basic and acidic residues" evidence="1">
    <location>
        <begin position="98"/>
        <end position="115"/>
    </location>
</feature>
<evidence type="ECO:0000256" key="1">
    <source>
        <dbReference type="SAM" id="MobiDB-lite"/>
    </source>
</evidence>
<proteinExistence type="predicted"/>
<dbReference type="Gramene" id="Zm00001eb252470_T001">
    <property type="protein sequence ID" value="Zm00001eb252470_P001"/>
    <property type="gene ID" value="Zm00001eb252470"/>
</dbReference>
<feature type="compositionally biased region" description="Basic residues" evidence="1">
    <location>
        <begin position="129"/>
        <end position="151"/>
    </location>
</feature>
<evidence type="ECO:0000313" key="2">
    <source>
        <dbReference type="EnsemblPlants" id="Zm00001eb252470_P001"/>
    </source>
</evidence>
<dbReference type="EnsemblPlants" id="Zm00001eb252470_T001">
    <property type="protein sequence ID" value="Zm00001eb252470_P001"/>
    <property type="gene ID" value="Zm00001eb252470"/>
</dbReference>
<reference evidence="3" key="1">
    <citation type="journal article" date="2009" name="Science">
        <title>The B73 maize genome: complexity, diversity, and dynamics.</title>
        <authorList>
            <person name="Schnable P.S."/>
            <person name="Ware D."/>
            <person name="Fulton R.S."/>
            <person name="Stein J.C."/>
            <person name="Wei F."/>
            <person name="Pasternak S."/>
            <person name="Liang C."/>
            <person name="Zhang J."/>
            <person name="Fulton L."/>
            <person name="Graves T.A."/>
            <person name="Minx P."/>
            <person name="Reily A.D."/>
            <person name="Courtney L."/>
            <person name="Kruchowski S.S."/>
            <person name="Tomlinson C."/>
            <person name="Strong C."/>
            <person name="Delehaunty K."/>
            <person name="Fronick C."/>
            <person name="Courtney B."/>
            <person name="Rock S.M."/>
            <person name="Belter E."/>
            <person name="Du F."/>
            <person name="Kim K."/>
            <person name="Abbott R.M."/>
            <person name="Cotton M."/>
            <person name="Levy A."/>
            <person name="Marchetto P."/>
            <person name="Ochoa K."/>
            <person name="Jackson S.M."/>
            <person name="Gillam B."/>
            <person name="Chen W."/>
            <person name="Yan L."/>
            <person name="Higginbotham J."/>
            <person name="Cardenas M."/>
            <person name="Waligorski J."/>
            <person name="Applebaum E."/>
            <person name="Phelps L."/>
            <person name="Falcone J."/>
            <person name="Kanchi K."/>
            <person name="Thane T."/>
            <person name="Scimone A."/>
            <person name="Thane N."/>
            <person name="Henke J."/>
            <person name="Wang T."/>
            <person name="Ruppert J."/>
            <person name="Shah N."/>
            <person name="Rotter K."/>
            <person name="Hodges J."/>
            <person name="Ingenthron E."/>
            <person name="Cordes M."/>
            <person name="Kohlberg S."/>
            <person name="Sgro J."/>
            <person name="Delgado B."/>
            <person name="Mead K."/>
            <person name="Chinwalla A."/>
            <person name="Leonard S."/>
            <person name="Crouse K."/>
            <person name="Collura K."/>
            <person name="Kudrna D."/>
            <person name="Currie J."/>
            <person name="He R."/>
            <person name="Angelova A."/>
            <person name="Rajasekar S."/>
            <person name="Mueller T."/>
            <person name="Lomeli R."/>
            <person name="Scara G."/>
            <person name="Ko A."/>
            <person name="Delaney K."/>
            <person name="Wissotski M."/>
            <person name="Lopez G."/>
            <person name="Campos D."/>
            <person name="Braidotti M."/>
            <person name="Ashley E."/>
            <person name="Golser W."/>
            <person name="Kim H."/>
            <person name="Lee S."/>
            <person name="Lin J."/>
            <person name="Dujmic Z."/>
            <person name="Kim W."/>
            <person name="Talag J."/>
            <person name="Zuccolo A."/>
            <person name="Fan C."/>
            <person name="Sebastian A."/>
            <person name="Kramer M."/>
            <person name="Spiegel L."/>
            <person name="Nascimento L."/>
            <person name="Zutavern T."/>
            <person name="Miller B."/>
            <person name="Ambroise C."/>
            <person name="Muller S."/>
            <person name="Spooner W."/>
            <person name="Narechania A."/>
            <person name="Ren L."/>
            <person name="Wei S."/>
            <person name="Kumari S."/>
            <person name="Faga B."/>
            <person name="Levy M.J."/>
            <person name="McMahan L."/>
            <person name="Van Buren P."/>
            <person name="Vaughn M.W."/>
            <person name="Ying K."/>
            <person name="Yeh C.-T."/>
            <person name="Emrich S.J."/>
            <person name="Jia Y."/>
            <person name="Kalyanaraman A."/>
            <person name="Hsia A.-P."/>
            <person name="Barbazuk W.B."/>
            <person name="Baucom R.S."/>
            <person name="Brutnell T.P."/>
            <person name="Carpita N.C."/>
            <person name="Chaparro C."/>
            <person name="Chia J.-M."/>
            <person name="Deragon J.-M."/>
            <person name="Estill J.C."/>
            <person name="Fu Y."/>
            <person name="Jeddeloh J.A."/>
            <person name="Han Y."/>
            <person name="Lee H."/>
            <person name="Li P."/>
            <person name="Lisch D.R."/>
            <person name="Liu S."/>
            <person name="Liu Z."/>
            <person name="Nagel D.H."/>
            <person name="McCann M.C."/>
            <person name="SanMiguel P."/>
            <person name="Myers A.M."/>
            <person name="Nettleton D."/>
            <person name="Nguyen J."/>
            <person name="Penning B.W."/>
            <person name="Ponnala L."/>
            <person name="Schneider K.L."/>
            <person name="Schwartz D.C."/>
            <person name="Sharma A."/>
            <person name="Soderlund C."/>
            <person name="Springer N.M."/>
            <person name="Sun Q."/>
            <person name="Wang H."/>
            <person name="Waterman M."/>
            <person name="Westerman R."/>
            <person name="Wolfgruber T.K."/>
            <person name="Yang L."/>
            <person name="Yu Y."/>
            <person name="Zhang L."/>
            <person name="Zhou S."/>
            <person name="Zhu Q."/>
            <person name="Bennetzen J.L."/>
            <person name="Dawe R.K."/>
            <person name="Jiang J."/>
            <person name="Jiang N."/>
            <person name="Presting G.G."/>
            <person name="Wessler S.R."/>
            <person name="Aluru S."/>
            <person name="Martienssen R.A."/>
            <person name="Clifton S.W."/>
            <person name="McCombie W.R."/>
            <person name="Wing R.A."/>
            <person name="Wilson R.K."/>
        </authorList>
    </citation>
    <scope>NUCLEOTIDE SEQUENCE [LARGE SCALE GENOMIC DNA]</scope>
    <source>
        <strain evidence="3">cv. B73</strain>
    </source>
</reference>
<accession>A0A804PNZ3</accession>
<keyword evidence="3" id="KW-1185">Reference proteome</keyword>
<dbReference type="AlphaFoldDB" id="A0A804PNZ3"/>
<dbReference type="Proteomes" id="UP000007305">
    <property type="component" value="Chromosome 5"/>
</dbReference>
<dbReference type="InParanoid" id="A0A804PNZ3"/>
<organism evidence="2 3">
    <name type="scientific">Zea mays</name>
    <name type="common">Maize</name>
    <dbReference type="NCBI Taxonomy" id="4577"/>
    <lineage>
        <taxon>Eukaryota</taxon>
        <taxon>Viridiplantae</taxon>
        <taxon>Streptophyta</taxon>
        <taxon>Embryophyta</taxon>
        <taxon>Tracheophyta</taxon>
        <taxon>Spermatophyta</taxon>
        <taxon>Magnoliopsida</taxon>
        <taxon>Liliopsida</taxon>
        <taxon>Poales</taxon>
        <taxon>Poaceae</taxon>
        <taxon>PACMAD clade</taxon>
        <taxon>Panicoideae</taxon>
        <taxon>Andropogonodae</taxon>
        <taxon>Andropogoneae</taxon>
        <taxon>Tripsacinae</taxon>
        <taxon>Zea</taxon>
    </lineage>
</organism>
<sequence length="168" mass="18858">MYVHLQRNRVLSSCALVPSAGDCRERDGRQRAAKRRARGRRLLEAAALGVVVDGPGEFQRLAALPHHYLLPPHPVLLCLEARLILFASPPPLGPGGLLEERHDGARRQGRRERLPRARAPVQPPSRPRQLPRARAHQRRHRLRKARSHCPRPRSSSPPFTSIALCLAL</sequence>
<reference evidence="2" key="3">
    <citation type="submission" date="2021-05" db="UniProtKB">
        <authorList>
            <consortium name="EnsemblPlants"/>
        </authorList>
    </citation>
    <scope>IDENTIFICATION</scope>
    <source>
        <strain evidence="2">cv. B73</strain>
    </source>
</reference>
<protein>
    <submittedName>
        <fullName evidence="2">Uncharacterized protein</fullName>
    </submittedName>
</protein>